<feature type="chain" id="PRO_5046997022" evidence="1">
    <location>
        <begin position="29"/>
        <end position="381"/>
    </location>
</feature>
<organism evidence="2 3">
    <name type="scientific">Gloeobacter morelensis MG652769</name>
    <dbReference type="NCBI Taxonomy" id="2781736"/>
    <lineage>
        <taxon>Bacteria</taxon>
        <taxon>Bacillati</taxon>
        <taxon>Cyanobacteriota</taxon>
        <taxon>Cyanophyceae</taxon>
        <taxon>Gloeobacterales</taxon>
        <taxon>Gloeobacteraceae</taxon>
        <taxon>Gloeobacter</taxon>
        <taxon>Gloeobacter morelensis</taxon>
    </lineage>
</organism>
<keyword evidence="1" id="KW-0732">Signal</keyword>
<proteinExistence type="predicted"/>
<feature type="signal peptide" evidence="1">
    <location>
        <begin position="1"/>
        <end position="28"/>
    </location>
</feature>
<evidence type="ECO:0000256" key="1">
    <source>
        <dbReference type="SAM" id="SignalP"/>
    </source>
</evidence>
<dbReference type="CDD" id="cd05819">
    <property type="entry name" value="NHL"/>
    <property type="match status" value="1"/>
</dbReference>
<accession>A0ABY3PP21</accession>
<keyword evidence="3" id="KW-1185">Reference proteome</keyword>
<dbReference type="PANTHER" id="PTHR40274">
    <property type="entry name" value="VIRGINIAMYCIN B LYASE"/>
    <property type="match status" value="1"/>
</dbReference>
<sequence>MKIASTKLGTLLGCFVSLFAPFSPSAFGFDLADLEKTDTELMASSLKLSLLKNQEDYARYIELDEVSSNLQQWDQSKLFSSATAIEDFFVLSGAGGNDVLRFNGATGAFIEAYVEGNSFFFPSSMTFGGPSNNLFITQNGGAGVFEYELVTGNFLREFIPFGSGGLTSPSGISFGSGTGNLFVADASSSKILEFSALNGSFIRDFAFLSGMRPSEITFFNGDLFVIDQAALAIQRFDSLGNYLGVFTSNLDSPADFVFGPNGNLFITTGDFQSSRVDQYDGVTGVFLGTFASGNGLSGATGLDFGPDGNLYVASTDTDSIFEFNGSTGAFEGIFVPTGSGGLGIPDDILFQEIPEPLPGFMVPMFSAFGLLAWQVRKRKLG</sequence>
<dbReference type="EMBL" id="CP063845">
    <property type="protein sequence ID" value="UFP95370.1"/>
    <property type="molecule type" value="Genomic_DNA"/>
</dbReference>
<dbReference type="RefSeq" id="WP_230842595.1">
    <property type="nucleotide sequence ID" value="NZ_CP063845.1"/>
</dbReference>
<dbReference type="PANTHER" id="PTHR40274:SF3">
    <property type="entry name" value="VIRGINIAMYCIN B LYASE"/>
    <property type="match status" value="1"/>
</dbReference>
<dbReference type="Proteomes" id="UP001054846">
    <property type="component" value="Chromosome"/>
</dbReference>
<dbReference type="SUPFAM" id="SSF101898">
    <property type="entry name" value="NHL repeat"/>
    <property type="match status" value="1"/>
</dbReference>
<evidence type="ECO:0000313" key="3">
    <source>
        <dbReference type="Proteomes" id="UP001054846"/>
    </source>
</evidence>
<name>A0ABY3PP21_9CYAN</name>
<dbReference type="Gene3D" id="2.120.10.30">
    <property type="entry name" value="TolB, C-terminal domain"/>
    <property type="match status" value="1"/>
</dbReference>
<protein>
    <submittedName>
        <fullName evidence="2">NHL repeat-containing protein</fullName>
    </submittedName>
</protein>
<reference evidence="2 3" key="1">
    <citation type="journal article" date="2021" name="Genome Biol. Evol.">
        <title>Complete Genome Sequencing of a Novel Gloeobacter Species from a Waterfall Cave in Mexico.</title>
        <authorList>
            <person name="Saw J.H."/>
            <person name="Cardona T."/>
            <person name="Montejano G."/>
        </authorList>
    </citation>
    <scope>NUCLEOTIDE SEQUENCE [LARGE SCALE GENOMIC DNA]</scope>
    <source>
        <strain evidence="2">MG652769</strain>
    </source>
</reference>
<dbReference type="InterPro" id="IPR051344">
    <property type="entry name" value="Vgb"/>
</dbReference>
<evidence type="ECO:0000313" key="2">
    <source>
        <dbReference type="EMBL" id="UFP95370.1"/>
    </source>
</evidence>
<gene>
    <name evidence="2" type="ORF">ISF26_03730</name>
</gene>
<dbReference type="InterPro" id="IPR011042">
    <property type="entry name" value="6-blade_b-propeller_TolB-like"/>
</dbReference>